<evidence type="ECO:0000313" key="1">
    <source>
        <dbReference type="EMBL" id="CAD7656949.1"/>
    </source>
</evidence>
<dbReference type="EMBL" id="OC926907">
    <property type="protein sequence ID" value="CAD7656949.1"/>
    <property type="molecule type" value="Genomic_DNA"/>
</dbReference>
<name>A0A7R9MB43_9ACAR</name>
<dbReference type="OrthoDB" id="10015491at2759"/>
<protein>
    <recommendedName>
        <fullName evidence="3">Immunoglobulin V-set domain-containing protein</fullName>
    </recommendedName>
</protein>
<gene>
    <name evidence="1" type="ORF">ONB1V03_LOCUS13585</name>
</gene>
<reference evidence="1" key="1">
    <citation type="submission" date="2020-11" db="EMBL/GenBank/DDBJ databases">
        <authorList>
            <person name="Tran Van P."/>
        </authorList>
    </citation>
    <scope>NUCLEOTIDE SEQUENCE</scope>
</reference>
<evidence type="ECO:0008006" key="3">
    <source>
        <dbReference type="Google" id="ProtNLM"/>
    </source>
</evidence>
<keyword evidence="2" id="KW-1185">Reference proteome</keyword>
<proteinExistence type="predicted"/>
<sequence length="83" mass="9031">MLDVPSPSYVGESDWPPGQFLPMPGIRVDLSRSGKNSVFLKQVDIHTAGLYRCEVSAEAPSFVTAEGQKVLEVTGNPLTVHYL</sequence>
<dbReference type="PANTHER" id="PTHR21261">
    <property type="entry name" value="BEAT PROTEIN"/>
    <property type="match status" value="1"/>
</dbReference>
<dbReference type="AlphaFoldDB" id="A0A7R9MB43"/>
<evidence type="ECO:0000313" key="2">
    <source>
        <dbReference type="Proteomes" id="UP000728032"/>
    </source>
</evidence>
<feature type="non-terminal residue" evidence="1">
    <location>
        <position position="1"/>
    </location>
</feature>
<dbReference type="PANTHER" id="PTHR21261:SF15">
    <property type="entry name" value="BEATEN PATH IIIA, ISOFORM D-RELATED"/>
    <property type="match status" value="1"/>
</dbReference>
<dbReference type="EMBL" id="CAJPVJ010012082">
    <property type="protein sequence ID" value="CAG2174136.1"/>
    <property type="molecule type" value="Genomic_DNA"/>
</dbReference>
<organism evidence="1">
    <name type="scientific">Oppiella nova</name>
    <dbReference type="NCBI Taxonomy" id="334625"/>
    <lineage>
        <taxon>Eukaryota</taxon>
        <taxon>Metazoa</taxon>
        <taxon>Ecdysozoa</taxon>
        <taxon>Arthropoda</taxon>
        <taxon>Chelicerata</taxon>
        <taxon>Arachnida</taxon>
        <taxon>Acari</taxon>
        <taxon>Acariformes</taxon>
        <taxon>Sarcoptiformes</taxon>
        <taxon>Oribatida</taxon>
        <taxon>Brachypylina</taxon>
        <taxon>Oppioidea</taxon>
        <taxon>Oppiidae</taxon>
        <taxon>Oppiella</taxon>
    </lineage>
</organism>
<accession>A0A7R9MB43</accession>
<dbReference type="Proteomes" id="UP000728032">
    <property type="component" value="Unassembled WGS sequence"/>
</dbReference>